<dbReference type="SUPFAM" id="SSF82693">
    <property type="entry name" value="Multidrug efflux transporter AcrB pore domain, PN1, PN2, PC1 and PC2 subdomains"/>
    <property type="match status" value="4"/>
</dbReference>
<evidence type="ECO:0000256" key="7">
    <source>
        <dbReference type="ARBA" id="ARBA00022989"/>
    </source>
</evidence>
<name>A0A2W5SZA2_9BACT</name>
<feature type="transmembrane region" description="Helical" evidence="9">
    <location>
        <begin position="920"/>
        <end position="942"/>
    </location>
</feature>
<comment type="similarity">
    <text evidence="2">Belongs to the resistance-nodulation-cell division (RND) (TC 2.A.6) family.</text>
</comment>
<keyword evidence="8 9" id="KW-0472">Membrane</keyword>
<dbReference type="Gene3D" id="3.30.70.1440">
    <property type="entry name" value="Multidrug efflux transporter AcrB pore domain"/>
    <property type="match status" value="1"/>
</dbReference>
<dbReference type="GO" id="GO:0009636">
    <property type="term" value="P:response to toxic substance"/>
    <property type="evidence" value="ECO:0007669"/>
    <property type="project" value="UniProtKB-ARBA"/>
</dbReference>
<protein>
    <submittedName>
        <fullName evidence="10">Hydrophobe/amphiphile efflux-1 family RND transporter</fullName>
    </submittedName>
</protein>
<evidence type="ECO:0000313" key="10">
    <source>
        <dbReference type="EMBL" id="PZR05983.1"/>
    </source>
</evidence>
<dbReference type="PANTHER" id="PTHR32063:SF11">
    <property type="entry name" value="CATION OR DRUG EFFLUX SYSTEM PROTEIN"/>
    <property type="match status" value="1"/>
</dbReference>
<keyword evidence="5" id="KW-0997">Cell inner membrane</keyword>
<keyword evidence="3" id="KW-0813">Transport</keyword>
<feature type="transmembrane region" description="Helical" evidence="9">
    <location>
        <begin position="896"/>
        <end position="914"/>
    </location>
</feature>
<dbReference type="GO" id="GO:0005886">
    <property type="term" value="C:plasma membrane"/>
    <property type="evidence" value="ECO:0007669"/>
    <property type="project" value="UniProtKB-SubCell"/>
</dbReference>
<evidence type="ECO:0000256" key="8">
    <source>
        <dbReference type="ARBA" id="ARBA00023136"/>
    </source>
</evidence>
<dbReference type="Gene3D" id="3.30.70.1320">
    <property type="entry name" value="Multidrug efflux transporter AcrB pore domain like"/>
    <property type="match status" value="1"/>
</dbReference>
<organism evidence="10 11">
    <name type="scientific">Archangium gephyra</name>
    <dbReference type="NCBI Taxonomy" id="48"/>
    <lineage>
        <taxon>Bacteria</taxon>
        <taxon>Pseudomonadati</taxon>
        <taxon>Myxococcota</taxon>
        <taxon>Myxococcia</taxon>
        <taxon>Myxococcales</taxon>
        <taxon>Cystobacterineae</taxon>
        <taxon>Archangiaceae</taxon>
        <taxon>Archangium</taxon>
    </lineage>
</organism>
<evidence type="ECO:0000256" key="1">
    <source>
        <dbReference type="ARBA" id="ARBA00004429"/>
    </source>
</evidence>
<dbReference type="InterPro" id="IPR027463">
    <property type="entry name" value="AcrB_DN_DC_subdom"/>
</dbReference>
<dbReference type="PRINTS" id="PR00702">
    <property type="entry name" value="ACRIFLAVINRP"/>
</dbReference>
<keyword evidence="6 9" id="KW-0812">Transmembrane</keyword>
<dbReference type="InterPro" id="IPR001036">
    <property type="entry name" value="Acrflvin-R"/>
</dbReference>
<proteinExistence type="inferred from homology"/>
<dbReference type="Gene3D" id="3.30.70.1430">
    <property type="entry name" value="Multidrug efflux transporter AcrB pore domain"/>
    <property type="match status" value="2"/>
</dbReference>
<comment type="caution">
    <text evidence="10">The sequence shown here is derived from an EMBL/GenBank/DDBJ whole genome shotgun (WGS) entry which is preliminary data.</text>
</comment>
<evidence type="ECO:0000256" key="9">
    <source>
        <dbReference type="SAM" id="Phobius"/>
    </source>
</evidence>
<evidence type="ECO:0000256" key="3">
    <source>
        <dbReference type="ARBA" id="ARBA00022448"/>
    </source>
</evidence>
<feature type="transmembrane region" description="Helical" evidence="9">
    <location>
        <begin position="1003"/>
        <end position="1027"/>
    </location>
</feature>
<dbReference type="Gene3D" id="3.30.2090.10">
    <property type="entry name" value="Multidrug efflux transporter AcrB TolC docking domain, DN and DC subdomains"/>
    <property type="match status" value="2"/>
</dbReference>
<accession>A0A2W5SZA2</accession>
<dbReference type="PANTHER" id="PTHR32063">
    <property type="match status" value="1"/>
</dbReference>
<comment type="subcellular location">
    <subcellularLocation>
        <location evidence="1">Cell inner membrane</location>
        <topology evidence="1">Multi-pass membrane protein</topology>
    </subcellularLocation>
</comment>
<dbReference type="SUPFAM" id="SSF82714">
    <property type="entry name" value="Multidrug efflux transporter AcrB TolC docking domain, DN and DC subdomains"/>
    <property type="match status" value="2"/>
</dbReference>
<dbReference type="Pfam" id="PF00873">
    <property type="entry name" value="ACR_tran"/>
    <property type="match status" value="1"/>
</dbReference>
<dbReference type="GO" id="GO:0015562">
    <property type="term" value="F:efflux transmembrane transporter activity"/>
    <property type="evidence" value="ECO:0007669"/>
    <property type="project" value="InterPro"/>
</dbReference>
<evidence type="ECO:0000256" key="6">
    <source>
        <dbReference type="ARBA" id="ARBA00022692"/>
    </source>
</evidence>
<evidence type="ECO:0000256" key="2">
    <source>
        <dbReference type="ARBA" id="ARBA00010942"/>
    </source>
</evidence>
<dbReference type="EMBL" id="QFQP01000041">
    <property type="protein sequence ID" value="PZR05983.1"/>
    <property type="molecule type" value="Genomic_DNA"/>
</dbReference>
<reference evidence="10 11" key="1">
    <citation type="submission" date="2017-08" db="EMBL/GenBank/DDBJ databases">
        <title>Infants hospitalized years apart are colonized by the same room-sourced microbial strains.</title>
        <authorList>
            <person name="Brooks B."/>
            <person name="Olm M.R."/>
            <person name="Firek B.A."/>
            <person name="Baker R."/>
            <person name="Thomas B.C."/>
            <person name="Morowitz M.J."/>
            <person name="Banfield J.F."/>
        </authorList>
    </citation>
    <scope>NUCLEOTIDE SEQUENCE [LARGE SCALE GENOMIC DNA]</scope>
    <source>
        <strain evidence="10">S2_003_000_R2_14</strain>
    </source>
</reference>
<feature type="transmembrane region" description="Helical" evidence="9">
    <location>
        <begin position="872"/>
        <end position="889"/>
    </location>
</feature>
<dbReference type="NCBIfam" id="TIGR00915">
    <property type="entry name" value="2A0602"/>
    <property type="match status" value="1"/>
</dbReference>
<feature type="transmembrane region" description="Helical" evidence="9">
    <location>
        <begin position="539"/>
        <end position="556"/>
    </location>
</feature>
<evidence type="ECO:0000256" key="5">
    <source>
        <dbReference type="ARBA" id="ARBA00022519"/>
    </source>
</evidence>
<feature type="transmembrane region" description="Helical" evidence="9">
    <location>
        <begin position="973"/>
        <end position="997"/>
    </location>
</feature>
<sequence length="1050" mass="112308">MMTRFFITRPVFSSVLSLLIVLVGALAIPTLPVSQYPSLALPQVNVTSFYTGASAEVVETAVTTPLEQQINGVEGMKYITSSSGSDGVSSISVVFDPRRNVDVAAVDVQNRVQTASALLPAEVRQTGVTITKTAGSFVMAVALVDDSGQYDTQFMSNYAEIYMRDAIKRIKGVGNVENFGSRRFSMRVWLDPTKLAARQLTPLDVTAALREQNVQVAAGQVGRPPIPDGQVLQVNVVAKGRLSDVKEFEDVILKRGPGPGALVRLKDVARVQLGSEDEAQLLLYNGRETAGLGISQLPSANGLDVARRVKTELDRLSKNFPKGLRYEVAFDTTSAVEQSIDEVLKTLMEAMVLVVLVILIFLQGWRATLIPAITIPVSLVGTFIFVKLMGFSINTLTLFGLTLATGLVVDDAIVVIENISRHLEENAKLSPLEAAIVGMQEVFAPVIAISLVLVAVFVPVSFFPGSTGIIYQQFALTIAFSVAISTFVSISLTPALSALLLKHVHGAEKWAGFKLVDRALNALQSGYAKALGGTLKRPFVGVLVFAALLVGTWQLLVRVPTGFVPEEDQGWFIVVVNGPDGASLQRTNKVLLQVDQVLRSQPEVNGAFAVGGFSFGGSGPNRGILFVNMKDWSVRKGDEHSVGAVLGRIAGPLSEISDAVVMAFPPPSVEGVGSIGGFSMQLEDRSLQATLPQLSDAVNAINQRAGSEPAIAGVFSSFTADDPQLRVELNREKARALGISVDQVFGTLQTALGSAYVNDFDFSNRSYRVYVQADQQHRDAPDDIGALYVRSSAGNMVPLDNLIQLSPQTSAQVINHFNLFRSVEVSGSVAPGYSSGQALDAMERVARGAMPAGFDFEWSGLSAEELESGGQTYQIFLLGLLFVFLVLAAQYESFTLPFVVVLSVPLALLGALGLQSLRGFANDVFCQVGMVMLVGLSSKNAILIVELARRLREEGESAVSAAAKACELRLRPILMTSIAFLLGVLPLTLSTGAGAAARRSLGTAVFGGMALSTVLTMFFTPLLFVLVDKVTFRKKPEVRPEPEAEATPAS</sequence>
<evidence type="ECO:0000313" key="11">
    <source>
        <dbReference type="Proteomes" id="UP000249061"/>
    </source>
</evidence>
<keyword evidence="4" id="KW-1003">Cell membrane</keyword>
<dbReference type="InterPro" id="IPR004764">
    <property type="entry name" value="MdtF-like"/>
</dbReference>
<dbReference type="SUPFAM" id="SSF82866">
    <property type="entry name" value="Multidrug efflux transporter AcrB transmembrane domain"/>
    <property type="match status" value="2"/>
</dbReference>
<dbReference type="Gene3D" id="1.20.1640.10">
    <property type="entry name" value="Multidrug efflux transporter AcrB transmembrane domain"/>
    <property type="match status" value="2"/>
</dbReference>
<gene>
    <name evidence="10" type="ORF">DI536_31480</name>
</gene>
<keyword evidence="7 9" id="KW-1133">Transmembrane helix</keyword>
<feature type="transmembrane region" description="Helical" evidence="9">
    <location>
        <begin position="442"/>
        <end position="462"/>
    </location>
</feature>
<dbReference type="AlphaFoldDB" id="A0A2W5SZA2"/>
<dbReference type="FunFam" id="3.30.70.1430:FF:000001">
    <property type="entry name" value="Efflux pump membrane transporter"/>
    <property type="match status" value="1"/>
</dbReference>
<feature type="transmembrane region" description="Helical" evidence="9">
    <location>
        <begin position="369"/>
        <end position="390"/>
    </location>
</feature>
<feature type="transmembrane region" description="Helical" evidence="9">
    <location>
        <begin position="474"/>
        <end position="501"/>
    </location>
</feature>
<dbReference type="NCBIfam" id="NF000282">
    <property type="entry name" value="RND_permease_1"/>
    <property type="match status" value="1"/>
</dbReference>
<dbReference type="GO" id="GO:0042910">
    <property type="term" value="F:xenobiotic transmembrane transporter activity"/>
    <property type="evidence" value="ECO:0007669"/>
    <property type="project" value="TreeGrafter"/>
</dbReference>
<dbReference type="Proteomes" id="UP000249061">
    <property type="component" value="Unassembled WGS sequence"/>
</dbReference>
<dbReference type="FunFam" id="1.20.1640.10:FF:000001">
    <property type="entry name" value="Efflux pump membrane transporter"/>
    <property type="match status" value="1"/>
</dbReference>
<evidence type="ECO:0000256" key="4">
    <source>
        <dbReference type="ARBA" id="ARBA00022475"/>
    </source>
</evidence>